<evidence type="ECO:0000256" key="1">
    <source>
        <dbReference type="SAM" id="Phobius"/>
    </source>
</evidence>
<feature type="transmembrane region" description="Helical" evidence="1">
    <location>
        <begin position="121"/>
        <end position="138"/>
    </location>
</feature>
<accession>A0AAN8ES98</accession>
<dbReference type="PANTHER" id="PTHR34721">
    <property type="entry name" value="PROTEIN CBG09734"/>
    <property type="match status" value="1"/>
</dbReference>
<organism evidence="3 4">
    <name type="scientific">Trichostrongylus colubriformis</name>
    <name type="common">Black scour worm</name>
    <dbReference type="NCBI Taxonomy" id="6319"/>
    <lineage>
        <taxon>Eukaryota</taxon>
        <taxon>Metazoa</taxon>
        <taxon>Ecdysozoa</taxon>
        <taxon>Nematoda</taxon>
        <taxon>Chromadorea</taxon>
        <taxon>Rhabditida</taxon>
        <taxon>Rhabditina</taxon>
        <taxon>Rhabditomorpha</taxon>
        <taxon>Strongyloidea</taxon>
        <taxon>Trichostrongylidae</taxon>
        <taxon>Trichostrongylus</taxon>
    </lineage>
</organism>
<comment type="caution">
    <text evidence="3">The sequence shown here is derived from an EMBL/GenBank/DDBJ whole genome shotgun (WGS) entry which is preliminary data.</text>
</comment>
<proteinExistence type="predicted"/>
<name>A0AAN8ES98_TRICO</name>
<feature type="chain" id="PRO_5042902644" evidence="2">
    <location>
        <begin position="21"/>
        <end position="141"/>
    </location>
</feature>
<reference evidence="3 4" key="1">
    <citation type="submission" date="2019-10" db="EMBL/GenBank/DDBJ databases">
        <title>Assembly and Annotation for the nematode Trichostrongylus colubriformis.</title>
        <authorList>
            <person name="Martin J."/>
        </authorList>
    </citation>
    <scope>NUCLEOTIDE SEQUENCE [LARGE SCALE GENOMIC DNA]</scope>
    <source>
        <strain evidence="3">G859</strain>
        <tissue evidence="3">Whole worm</tissue>
    </source>
</reference>
<protein>
    <submittedName>
        <fullName evidence="3">Uncharacterized protein</fullName>
    </submittedName>
</protein>
<keyword evidence="1" id="KW-0472">Membrane</keyword>
<dbReference type="Proteomes" id="UP001331761">
    <property type="component" value="Unassembled WGS sequence"/>
</dbReference>
<keyword evidence="4" id="KW-1185">Reference proteome</keyword>
<evidence type="ECO:0000313" key="4">
    <source>
        <dbReference type="Proteomes" id="UP001331761"/>
    </source>
</evidence>
<dbReference type="AlphaFoldDB" id="A0AAN8ES98"/>
<keyword evidence="2" id="KW-0732">Signal</keyword>
<sequence length="141" mass="15770">MVHSTVLFILLYVSLPFASTIKCYVGEQMTRNGVVEMENMVISECGSSYCVSQEWWSNDVKMVNLFCDRIFVDMNGNYVALCKADGTFTSTGFNNVQCTNKCCSSDYCNRPISSTGPTSNIGIPCYHLLLLLILVILYKNL</sequence>
<keyword evidence="1" id="KW-0812">Transmembrane</keyword>
<evidence type="ECO:0000313" key="3">
    <source>
        <dbReference type="EMBL" id="KAK5964972.1"/>
    </source>
</evidence>
<evidence type="ECO:0000256" key="2">
    <source>
        <dbReference type="SAM" id="SignalP"/>
    </source>
</evidence>
<dbReference type="EMBL" id="WIXE01025138">
    <property type="protein sequence ID" value="KAK5964972.1"/>
    <property type="molecule type" value="Genomic_DNA"/>
</dbReference>
<dbReference type="PANTHER" id="PTHR34721:SF3">
    <property type="entry name" value="ACTIVIN_RECP DOMAIN-CONTAINING PROTEIN-RELATED"/>
    <property type="match status" value="1"/>
</dbReference>
<keyword evidence="1" id="KW-1133">Transmembrane helix</keyword>
<feature type="signal peptide" evidence="2">
    <location>
        <begin position="1"/>
        <end position="20"/>
    </location>
</feature>
<gene>
    <name evidence="3" type="ORF">GCK32_018333</name>
</gene>